<feature type="transmembrane region" description="Helical" evidence="1">
    <location>
        <begin position="107"/>
        <end position="125"/>
    </location>
</feature>
<dbReference type="InterPro" id="IPR003439">
    <property type="entry name" value="ABC_transporter-like_ATP-bd"/>
</dbReference>
<dbReference type="PANTHER" id="PTHR19229">
    <property type="entry name" value="ATP-BINDING CASSETTE TRANSPORTER SUBFAMILY A ABCA"/>
    <property type="match status" value="1"/>
</dbReference>
<evidence type="ECO:0000256" key="1">
    <source>
        <dbReference type="SAM" id="Phobius"/>
    </source>
</evidence>
<accession>A0ABN8LBA3</accession>
<evidence type="ECO:0000313" key="3">
    <source>
        <dbReference type="EMBL" id="CAH2989645.1"/>
    </source>
</evidence>
<dbReference type="InterPro" id="IPR026082">
    <property type="entry name" value="ABCA"/>
</dbReference>
<dbReference type="EMBL" id="OU963897">
    <property type="protein sequence ID" value="CAH2989645.1"/>
    <property type="molecule type" value="Genomic_DNA"/>
</dbReference>
<dbReference type="PANTHER" id="PTHR19229:SF241">
    <property type="entry name" value="ABC TRANSPORTER DOMAIN-CONTAINING PROTEIN"/>
    <property type="match status" value="1"/>
</dbReference>
<feature type="transmembrane region" description="Helical" evidence="1">
    <location>
        <begin position="146"/>
        <end position="175"/>
    </location>
</feature>
<feature type="transmembrane region" description="Helical" evidence="1">
    <location>
        <begin position="187"/>
        <end position="208"/>
    </location>
</feature>
<evidence type="ECO:0000259" key="2">
    <source>
        <dbReference type="PROSITE" id="PS50893"/>
    </source>
</evidence>
<dbReference type="Gene3D" id="3.40.50.300">
    <property type="entry name" value="P-loop containing nucleotide triphosphate hydrolases"/>
    <property type="match status" value="1"/>
</dbReference>
<protein>
    <recommendedName>
        <fullName evidence="2">ABC transporter domain-containing protein</fullName>
    </recommendedName>
</protein>
<reference evidence="3" key="1">
    <citation type="submission" date="2021-12" db="EMBL/GenBank/DDBJ databases">
        <authorList>
            <person name="King R."/>
        </authorList>
    </citation>
    <scope>NUCLEOTIDE SEQUENCE</scope>
</reference>
<dbReference type="SUPFAM" id="SSF52540">
    <property type="entry name" value="P-loop containing nucleoside triphosphate hydrolases"/>
    <property type="match status" value="1"/>
</dbReference>
<gene>
    <name evidence="3" type="ORF">CHILSU_LOCUS8975</name>
</gene>
<proteinExistence type="predicted"/>
<dbReference type="PROSITE" id="PS50893">
    <property type="entry name" value="ABC_TRANSPORTER_2"/>
    <property type="match status" value="1"/>
</dbReference>
<keyword evidence="1" id="KW-0812">Transmembrane</keyword>
<evidence type="ECO:0000313" key="4">
    <source>
        <dbReference type="Proteomes" id="UP001153292"/>
    </source>
</evidence>
<dbReference type="InterPro" id="IPR027417">
    <property type="entry name" value="P-loop_NTPase"/>
</dbReference>
<dbReference type="Pfam" id="PF00005">
    <property type="entry name" value="ABC_tran"/>
    <property type="match status" value="1"/>
</dbReference>
<feature type="transmembrane region" description="Helical" evidence="1">
    <location>
        <begin position="315"/>
        <end position="336"/>
    </location>
</feature>
<name>A0ABN8LBA3_CHISP</name>
<keyword evidence="4" id="KW-1185">Reference proteome</keyword>
<feature type="domain" description="ABC transporter" evidence="2">
    <location>
        <begin position="396"/>
        <end position="627"/>
    </location>
</feature>
<sequence>MRYTAIPHSESMTEYLVTRAIDSPQHYVYMYAYGVDVSSVAGGGLLVRARYSPLHHDEGAAARSLARAYMALLRHYTGALDASIRVTDDPLSLDLALWMRYAEKPPLLIQFILILTISHITLIPSMEHGLVRHLQCNARNFSPARYWLSMFCCDLLLYWCQVCIMTIALVSIVHVSIPLVDFSYMDLAIVPVMLLVYGFGCIPQAYLFSIGPRTALNTMTFVIINVVFGETTVIAKILYGEGLNYALYFMRLSPQFNMAYAYVKIKQIFLYNSECVLFKSRNLCNSTKFHKCCENCGILQECFSRKEYFTIKPGVLVEMIAIIGTAVVFTALLLLWEYRLIQRLWRYLVVSWIEVEKPVDMVESIGLKREKADVEDKMKEIRFKRREKVDTFGEYLLAENVLREEKGYYLLRNINLGVGKGEVLAVSGLQRHGRVKLCEILAGYKIPTSGHVWCMSKWKLKIQPYMYTRNISISCDRSPLPHWMKVYDALALLAVLRGVPRKHLANELKNYIEALDLKQQVDMRIYDLPPNDRKRLHFAAGVIGAPPVLIMDECTAYQKYAVRRSMYSILYVLKKRGHAIVVSASSVEPHLAITSRLAILVDGHIYDIDHVDRLVQRYSSDGYTIVLHLKDEINVLHMFSKHFREVVINDVSEVLVNVQVLDKNLKWGQVFERMEALKADNPQVYSYIVSATPIDYIYNSIIANERGLKPTPDLISLLCLKSVLAQRVLKVPRKEALDRLIPFETKYSITRLKELPWSVIFQR</sequence>
<keyword evidence="1" id="KW-0472">Membrane</keyword>
<keyword evidence="1" id="KW-1133">Transmembrane helix</keyword>
<dbReference type="Proteomes" id="UP001153292">
    <property type="component" value="Chromosome 4"/>
</dbReference>
<organism evidence="3 4">
    <name type="scientific">Chilo suppressalis</name>
    <name type="common">Asiatic rice borer moth</name>
    <dbReference type="NCBI Taxonomy" id="168631"/>
    <lineage>
        <taxon>Eukaryota</taxon>
        <taxon>Metazoa</taxon>
        <taxon>Ecdysozoa</taxon>
        <taxon>Arthropoda</taxon>
        <taxon>Hexapoda</taxon>
        <taxon>Insecta</taxon>
        <taxon>Pterygota</taxon>
        <taxon>Neoptera</taxon>
        <taxon>Endopterygota</taxon>
        <taxon>Lepidoptera</taxon>
        <taxon>Glossata</taxon>
        <taxon>Ditrysia</taxon>
        <taxon>Pyraloidea</taxon>
        <taxon>Crambidae</taxon>
        <taxon>Crambinae</taxon>
        <taxon>Chilo</taxon>
    </lineage>
</organism>